<name>A0A811QY14_9POAL</name>
<accession>A0A811QY14</accession>
<sequence>MTHDGEGAASPPQRYAVVAPPPLADPVVWYLAGGDDFLAVLTIPTSSPSVKFQRCRNMGLR</sequence>
<proteinExistence type="predicted"/>
<organism evidence="1 2">
    <name type="scientific">Miscanthus lutarioriparius</name>
    <dbReference type="NCBI Taxonomy" id="422564"/>
    <lineage>
        <taxon>Eukaryota</taxon>
        <taxon>Viridiplantae</taxon>
        <taxon>Streptophyta</taxon>
        <taxon>Embryophyta</taxon>
        <taxon>Tracheophyta</taxon>
        <taxon>Spermatophyta</taxon>
        <taxon>Magnoliopsida</taxon>
        <taxon>Liliopsida</taxon>
        <taxon>Poales</taxon>
        <taxon>Poaceae</taxon>
        <taxon>PACMAD clade</taxon>
        <taxon>Panicoideae</taxon>
        <taxon>Andropogonodae</taxon>
        <taxon>Andropogoneae</taxon>
        <taxon>Saccharinae</taxon>
        <taxon>Miscanthus</taxon>
    </lineage>
</organism>
<gene>
    <name evidence="1" type="ORF">NCGR_LOCUS47693</name>
</gene>
<dbReference type="EMBL" id="CAJGYO010000012">
    <property type="protein sequence ID" value="CAD6264388.1"/>
    <property type="molecule type" value="Genomic_DNA"/>
</dbReference>
<keyword evidence="2" id="KW-1185">Reference proteome</keyword>
<comment type="caution">
    <text evidence="1">The sequence shown here is derived from an EMBL/GenBank/DDBJ whole genome shotgun (WGS) entry which is preliminary data.</text>
</comment>
<protein>
    <submittedName>
        <fullName evidence="1">Uncharacterized protein</fullName>
    </submittedName>
</protein>
<evidence type="ECO:0000313" key="1">
    <source>
        <dbReference type="EMBL" id="CAD6264388.1"/>
    </source>
</evidence>
<reference evidence="1" key="1">
    <citation type="submission" date="2020-10" db="EMBL/GenBank/DDBJ databases">
        <authorList>
            <person name="Han B."/>
            <person name="Lu T."/>
            <person name="Zhao Q."/>
            <person name="Huang X."/>
            <person name="Zhao Y."/>
        </authorList>
    </citation>
    <scope>NUCLEOTIDE SEQUENCE</scope>
</reference>
<dbReference type="AlphaFoldDB" id="A0A811QY14"/>
<dbReference type="Proteomes" id="UP000604825">
    <property type="component" value="Unassembled WGS sequence"/>
</dbReference>
<evidence type="ECO:0000313" key="2">
    <source>
        <dbReference type="Proteomes" id="UP000604825"/>
    </source>
</evidence>